<gene>
    <name evidence="1" type="primary">mreC</name>
    <name evidence="1" type="ORF">KU39_2564</name>
</gene>
<reference evidence="1 2" key="1">
    <citation type="journal article" date="2014" name="Genome Announc.">
        <title>Comparative Genome Analysis of Two Isolates of the Fish Pathogen Piscirickettsia salmonis from Different Hosts Reveals Major Differences in Virulence-Associated Secretion Systems.</title>
        <authorList>
            <person name="Bohle H."/>
            <person name="Henriquez P."/>
            <person name="Grothusen H."/>
            <person name="Navas E."/>
            <person name="Sandoval A."/>
            <person name="Bustamante F."/>
            <person name="Bustos P."/>
            <person name="Mancilla M."/>
        </authorList>
    </citation>
    <scope>NUCLEOTIDE SEQUENCE [LARGE SCALE GENOMIC DNA]</scope>
    <source>
        <strain evidence="2">B1-32597</strain>
    </source>
</reference>
<sequence>MATLSSLQGGLELKQKLIEGAKKDRDVVRAKAFEKCDTLEKLCEAVITDSSYHTSAVKEITRAFLKGANKPEFQEVAAALKPPGAEKVTKQDLQACALGLAPGEAFDQRLLTQFEYKAHNEAVASPKPRKDNHRSVQQIIRETTAYLNSGKSLSDPKWQSLQQECGQIAQRLGSEKPEKARGLQPGIIGTFRGIIDAIDKRKEKAQREEDRQAINQLDRLFKTATAAAARYQVNNAVGAEYQVAMASSGPCALEVQQPKAQTKLHIIPGM</sequence>
<dbReference type="AlphaFoldDB" id="A0A1L6TE59"/>
<dbReference type="OrthoDB" id="9887938at2"/>
<evidence type="ECO:0000313" key="2">
    <source>
        <dbReference type="Proteomes" id="UP000029558"/>
    </source>
</evidence>
<name>A0A1L6TE59_PISSA</name>
<protein>
    <submittedName>
        <fullName evidence="1">Rod shape-determining protein MreC</fullName>
    </submittedName>
</protein>
<organism evidence="1 2">
    <name type="scientific">Piscirickettsia salmonis</name>
    <dbReference type="NCBI Taxonomy" id="1238"/>
    <lineage>
        <taxon>Bacteria</taxon>
        <taxon>Pseudomonadati</taxon>
        <taxon>Pseudomonadota</taxon>
        <taxon>Gammaproteobacteria</taxon>
        <taxon>Thiotrichales</taxon>
        <taxon>Piscirickettsiaceae</taxon>
        <taxon>Piscirickettsia</taxon>
    </lineage>
</organism>
<dbReference type="RefSeq" id="WP_017377075.1">
    <property type="nucleotide sequence ID" value="NZ_CP012508.1"/>
</dbReference>
<evidence type="ECO:0000313" key="1">
    <source>
        <dbReference type="EMBL" id="ALB23740.1"/>
    </source>
</evidence>
<accession>A0A1L6TE59</accession>
<dbReference type="EMBL" id="CP012508">
    <property type="protein sequence ID" value="ALB23740.1"/>
    <property type="molecule type" value="Genomic_DNA"/>
</dbReference>
<dbReference type="Proteomes" id="UP000029558">
    <property type="component" value="Chromosome"/>
</dbReference>
<proteinExistence type="predicted"/>